<evidence type="ECO:0000313" key="2">
    <source>
        <dbReference type="EMBL" id="KAE8729646.1"/>
    </source>
</evidence>
<sequence length="133" mass="14513">MLTKRRLSQATGAGQPNGLILCAVSTTWLPYPHQVFDLLRDERRRAQLEVLSNGNALHEVAHIANAAHSGNCILLYRIDVASNSSQHVRLMLQGTCTDRSGSLVAYSTVDVDSVQLAMNGENQSCIPTINQLN</sequence>
<name>A0A6A3CLD2_HIBSY</name>
<dbReference type="SUPFAM" id="SSF55961">
    <property type="entry name" value="Bet v1-like"/>
    <property type="match status" value="1"/>
</dbReference>
<dbReference type="Pfam" id="PF25797">
    <property type="entry name" value="PDF2_C"/>
    <property type="match status" value="1"/>
</dbReference>
<proteinExistence type="predicted"/>
<organism evidence="2 3">
    <name type="scientific">Hibiscus syriacus</name>
    <name type="common">Rose of Sharon</name>
    <dbReference type="NCBI Taxonomy" id="106335"/>
    <lineage>
        <taxon>Eukaryota</taxon>
        <taxon>Viridiplantae</taxon>
        <taxon>Streptophyta</taxon>
        <taxon>Embryophyta</taxon>
        <taxon>Tracheophyta</taxon>
        <taxon>Spermatophyta</taxon>
        <taxon>Magnoliopsida</taxon>
        <taxon>eudicotyledons</taxon>
        <taxon>Gunneridae</taxon>
        <taxon>Pentapetalae</taxon>
        <taxon>rosids</taxon>
        <taxon>malvids</taxon>
        <taxon>Malvales</taxon>
        <taxon>Malvaceae</taxon>
        <taxon>Malvoideae</taxon>
        <taxon>Hibiscus</taxon>
    </lineage>
</organism>
<dbReference type="Proteomes" id="UP000436088">
    <property type="component" value="Unassembled WGS sequence"/>
</dbReference>
<dbReference type="InterPro" id="IPR042160">
    <property type="entry name" value="HD-Zip_IV"/>
</dbReference>
<evidence type="ECO:0000313" key="3">
    <source>
        <dbReference type="Proteomes" id="UP000436088"/>
    </source>
</evidence>
<dbReference type="AlphaFoldDB" id="A0A6A3CLD2"/>
<accession>A0A6A3CLD2</accession>
<evidence type="ECO:0000259" key="1">
    <source>
        <dbReference type="Pfam" id="PF25797"/>
    </source>
</evidence>
<keyword evidence="3" id="KW-1185">Reference proteome</keyword>
<reference evidence="2" key="1">
    <citation type="submission" date="2019-09" db="EMBL/GenBank/DDBJ databases">
        <title>Draft genome information of white flower Hibiscus syriacus.</title>
        <authorList>
            <person name="Kim Y.-M."/>
        </authorList>
    </citation>
    <scope>NUCLEOTIDE SEQUENCE [LARGE SCALE GENOMIC DNA]</scope>
    <source>
        <strain evidence="2">YM2019G1</strain>
    </source>
</reference>
<dbReference type="InterPro" id="IPR057993">
    <property type="entry name" value="HD-Zip_IV_C"/>
</dbReference>
<protein>
    <recommendedName>
        <fullName evidence="1">HD-Zip IV C-terminal domain-containing protein</fullName>
    </recommendedName>
</protein>
<dbReference type="PANTHER" id="PTHR45654">
    <property type="entry name" value="HOMEOBOX-LEUCINE ZIPPER PROTEIN MERISTEM L1"/>
    <property type="match status" value="1"/>
</dbReference>
<comment type="caution">
    <text evidence="2">The sequence shown here is derived from an EMBL/GenBank/DDBJ whole genome shotgun (WGS) entry which is preliminary data.</text>
</comment>
<gene>
    <name evidence="2" type="ORF">F3Y22_tig00003454pilonHSYRG00129</name>
</gene>
<dbReference type="EMBL" id="VEPZ02000221">
    <property type="protein sequence ID" value="KAE8729646.1"/>
    <property type="molecule type" value="Genomic_DNA"/>
</dbReference>
<dbReference type="PANTHER" id="PTHR45654:SF11">
    <property type="entry name" value="HOMEOBOX-LEUCINE ZIPPER PROTEIN HDG5"/>
    <property type="match status" value="1"/>
</dbReference>
<feature type="domain" description="HD-Zip IV C-terminal" evidence="1">
    <location>
        <begin position="11"/>
        <end position="128"/>
    </location>
</feature>